<evidence type="ECO:0000313" key="1">
    <source>
        <dbReference type="EMBL" id="GBN55263.1"/>
    </source>
</evidence>
<proteinExistence type="predicted"/>
<dbReference type="AlphaFoldDB" id="A0A4Y2PWL1"/>
<dbReference type="Proteomes" id="UP000499080">
    <property type="component" value="Unassembled WGS sequence"/>
</dbReference>
<keyword evidence="2" id="KW-1185">Reference proteome</keyword>
<protein>
    <submittedName>
        <fullName evidence="1">Uncharacterized protein</fullName>
    </submittedName>
</protein>
<name>A0A4Y2PWL1_ARAVE</name>
<accession>A0A4Y2PWL1</accession>
<gene>
    <name evidence="1" type="ORF">AVEN_201513_1</name>
</gene>
<sequence length="109" mass="12760">MVTLEIDKQLRSFQNESSADDVRGGRSKMFVETVPRSSWKPFQDVRGSLSKMFVEAIPRCPWKPFRFFRLRPFQSFDWLRGNTGRCRSNTQISSNNITEKGLKENKLIL</sequence>
<evidence type="ECO:0000313" key="2">
    <source>
        <dbReference type="Proteomes" id="UP000499080"/>
    </source>
</evidence>
<comment type="caution">
    <text evidence="1">The sequence shown here is derived from an EMBL/GenBank/DDBJ whole genome shotgun (WGS) entry which is preliminary data.</text>
</comment>
<organism evidence="1 2">
    <name type="scientific">Araneus ventricosus</name>
    <name type="common">Orbweaver spider</name>
    <name type="synonym">Epeira ventricosa</name>
    <dbReference type="NCBI Taxonomy" id="182803"/>
    <lineage>
        <taxon>Eukaryota</taxon>
        <taxon>Metazoa</taxon>
        <taxon>Ecdysozoa</taxon>
        <taxon>Arthropoda</taxon>
        <taxon>Chelicerata</taxon>
        <taxon>Arachnida</taxon>
        <taxon>Araneae</taxon>
        <taxon>Araneomorphae</taxon>
        <taxon>Entelegynae</taxon>
        <taxon>Araneoidea</taxon>
        <taxon>Araneidae</taxon>
        <taxon>Araneus</taxon>
    </lineage>
</organism>
<dbReference type="EMBL" id="BGPR01012249">
    <property type="protein sequence ID" value="GBN55263.1"/>
    <property type="molecule type" value="Genomic_DNA"/>
</dbReference>
<reference evidence="1 2" key="1">
    <citation type="journal article" date="2019" name="Sci. Rep.">
        <title>Orb-weaving spider Araneus ventricosus genome elucidates the spidroin gene catalogue.</title>
        <authorList>
            <person name="Kono N."/>
            <person name="Nakamura H."/>
            <person name="Ohtoshi R."/>
            <person name="Moran D.A.P."/>
            <person name="Shinohara A."/>
            <person name="Yoshida Y."/>
            <person name="Fujiwara M."/>
            <person name="Mori M."/>
            <person name="Tomita M."/>
            <person name="Arakawa K."/>
        </authorList>
    </citation>
    <scope>NUCLEOTIDE SEQUENCE [LARGE SCALE GENOMIC DNA]</scope>
</reference>